<accession>A0A1H6VY41</accession>
<dbReference type="EMBL" id="FNZH01000002">
    <property type="protein sequence ID" value="SEJ08014.1"/>
    <property type="molecule type" value="Genomic_DNA"/>
</dbReference>
<evidence type="ECO:0000313" key="1">
    <source>
        <dbReference type="EMBL" id="SEJ08014.1"/>
    </source>
</evidence>
<evidence type="ECO:0000313" key="2">
    <source>
        <dbReference type="Proteomes" id="UP000199403"/>
    </source>
</evidence>
<organism evidence="1 2">
    <name type="scientific">Cyclobacterium xiamenense</name>
    <dbReference type="NCBI Taxonomy" id="1297121"/>
    <lineage>
        <taxon>Bacteria</taxon>
        <taxon>Pseudomonadati</taxon>
        <taxon>Bacteroidota</taxon>
        <taxon>Cytophagia</taxon>
        <taxon>Cytophagales</taxon>
        <taxon>Cyclobacteriaceae</taxon>
        <taxon>Cyclobacterium</taxon>
    </lineage>
</organism>
<proteinExistence type="predicted"/>
<dbReference type="Proteomes" id="UP000199403">
    <property type="component" value="Unassembled WGS sequence"/>
</dbReference>
<sequence length="90" mass="10449">MFQNQKALDTLKLLLHYPVFHFLEKDVEEYIQKIIVPLSNNLEILDESGLFNESDRSPLLQKQLYVSELSGLVIFRPAIKYVPQAFSNPL</sequence>
<reference evidence="2" key="1">
    <citation type="submission" date="2016-10" db="EMBL/GenBank/DDBJ databases">
        <authorList>
            <person name="Varghese N."/>
            <person name="Submissions S."/>
        </authorList>
    </citation>
    <scope>NUCLEOTIDE SEQUENCE [LARGE SCALE GENOMIC DNA]</scope>
    <source>
        <strain evidence="2">IBRC-M 10761</strain>
    </source>
</reference>
<name>A0A1H6VY41_9BACT</name>
<dbReference type="AlphaFoldDB" id="A0A1H6VY41"/>
<keyword evidence="2" id="KW-1185">Reference proteome</keyword>
<gene>
    <name evidence="1" type="ORF">SAMN05192553_102285</name>
</gene>
<dbReference type="STRING" id="1416801.SAMN05192553_102285"/>
<protein>
    <submittedName>
        <fullName evidence="1">Uncharacterized protein</fullName>
    </submittedName>
</protein>